<dbReference type="InterPro" id="IPR000847">
    <property type="entry name" value="LysR_HTH_N"/>
</dbReference>
<evidence type="ECO:0000256" key="3">
    <source>
        <dbReference type="ARBA" id="ARBA00023125"/>
    </source>
</evidence>
<dbReference type="InterPro" id="IPR036388">
    <property type="entry name" value="WH-like_DNA-bd_sf"/>
</dbReference>
<protein>
    <submittedName>
        <fullName evidence="6">DNA-binding transcriptional LysR family regulator</fullName>
    </submittedName>
</protein>
<keyword evidence="3 6" id="KW-0238">DNA-binding</keyword>
<evidence type="ECO:0000256" key="2">
    <source>
        <dbReference type="ARBA" id="ARBA00023015"/>
    </source>
</evidence>
<dbReference type="Gene3D" id="1.10.10.10">
    <property type="entry name" value="Winged helix-like DNA-binding domain superfamily/Winged helix DNA-binding domain"/>
    <property type="match status" value="1"/>
</dbReference>
<organism evidence="6 7">
    <name type="scientific">Ottowia thiooxydans</name>
    <dbReference type="NCBI Taxonomy" id="219182"/>
    <lineage>
        <taxon>Bacteria</taxon>
        <taxon>Pseudomonadati</taxon>
        <taxon>Pseudomonadota</taxon>
        <taxon>Betaproteobacteria</taxon>
        <taxon>Burkholderiales</taxon>
        <taxon>Comamonadaceae</taxon>
        <taxon>Ottowia</taxon>
    </lineage>
</organism>
<sequence length="303" mass="33158">MSLPLIDVRAWRQFIMVAEELHFGRAALRLNMTQPPLTQAIAGLERHLGVRLFDRNKRHVQLTPAGAALLPQAQDLVARALALPEQARAAASGEVGRLRLAFVSTVGFGGLPGWVRKFRATSPGVRLELTEATGDVQLQWLRDGRIDAGIVLHAHEEPAPPGIARQTIGQEPLWLALPQAHPLAKAKTLSFEQVAGEPLVLFPRAILPAVYDGLQACYAAAGQPLKVEQEAIQMQTIVNLVSAELGLAWVPKSVSQLQRAGVVYRELQETPYLPVCETSVMWVASQETPVLNRWLQVLGETRS</sequence>
<dbReference type="InterPro" id="IPR005119">
    <property type="entry name" value="LysR_subst-bd"/>
</dbReference>
<keyword evidence="7" id="KW-1185">Reference proteome</keyword>
<dbReference type="RefSeq" id="WP_354442752.1">
    <property type="nucleotide sequence ID" value="NZ_JBEPSH010000003.1"/>
</dbReference>
<dbReference type="Pfam" id="PF03466">
    <property type="entry name" value="LysR_substrate"/>
    <property type="match status" value="1"/>
</dbReference>
<comment type="similarity">
    <text evidence="1">Belongs to the LysR transcriptional regulatory family.</text>
</comment>
<feature type="domain" description="HTH lysR-type" evidence="5">
    <location>
        <begin position="6"/>
        <end position="63"/>
    </location>
</feature>
<dbReference type="SUPFAM" id="SSF46785">
    <property type="entry name" value="Winged helix' DNA-binding domain"/>
    <property type="match status" value="1"/>
</dbReference>
<dbReference type="Proteomes" id="UP001549320">
    <property type="component" value="Unassembled WGS sequence"/>
</dbReference>
<dbReference type="PRINTS" id="PR00039">
    <property type="entry name" value="HTHLYSR"/>
</dbReference>
<gene>
    <name evidence="6" type="ORF">ABIE13_001796</name>
</gene>
<accession>A0ABV2Q7V6</accession>
<keyword evidence="4" id="KW-0804">Transcription</keyword>
<dbReference type="EMBL" id="JBEPSH010000003">
    <property type="protein sequence ID" value="MET4576687.1"/>
    <property type="molecule type" value="Genomic_DNA"/>
</dbReference>
<evidence type="ECO:0000259" key="5">
    <source>
        <dbReference type="PROSITE" id="PS50931"/>
    </source>
</evidence>
<dbReference type="GO" id="GO:0003677">
    <property type="term" value="F:DNA binding"/>
    <property type="evidence" value="ECO:0007669"/>
    <property type="project" value="UniProtKB-KW"/>
</dbReference>
<reference evidence="6 7" key="1">
    <citation type="submission" date="2024-06" db="EMBL/GenBank/DDBJ databases">
        <title>Sorghum-associated microbial communities from plants grown in Nebraska, USA.</title>
        <authorList>
            <person name="Schachtman D."/>
        </authorList>
    </citation>
    <scope>NUCLEOTIDE SEQUENCE [LARGE SCALE GENOMIC DNA]</scope>
    <source>
        <strain evidence="6 7">2709</strain>
    </source>
</reference>
<dbReference type="Gene3D" id="3.40.190.10">
    <property type="entry name" value="Periplasmic binding protein-like II"/>
    <property type="match status" value="2"/>
</dbReference>
<evidence type="ECO:0000313" key="6">
    <source>
        <dbReference type="EMBL" id="MET4576687.1"/>
    </source>
</evidence>
<comment type="caution">
    <text evidence="6">The sequence shown here is derived from an EMBL/GenBank/DDBJ whole genome shotgun (WGS) entry which is preliminary data.</text>
</comment>
<evidence type="ECO:0000256" key="1">
    <source>
        <dbReference type="ARBA" id="ARBA00009437"/>
    </source>
</evidence>
<name>A0ABV2Q7V6_9BURK</name>
<dbReference type="InterPro" id="IPR036390">
    <property type="entry name" value="WH_DNA-bd_sf"/>
</dbReference>
<dbReference type="Pfam" id="PF00126">
    <property type="entry name" value="HTH_1"/>
    <property type="match status" value="1"/>
</dbReference>
<keyword evidence="2" id="KW-0805">Transcription regulation</keyword>
<dbReference type="PROSITE" id="PS50931">
    <property type="entry name" value="HTH_LYSR"/>
    <property type="match status" value="1"/>
</dbReference>
<dbReference type="SUPFAM" id="SSF53850">
    <property type="entry name" value="Periplasmic binding protein-like II"/>
    <property type="match status" value="1"/>
</dbReference>
<evidence type="ECO:0000313" key="7">
    <source>
        <dbReference type="Proteomes" id="UP001549320"/>
    </source>
</evidence>
<dbReference type="PANTHER" id="PTHR30346">
    <property type="entry name" value="TRANSCRIPTIONAL DUAL REGULATOR HCAR-RELATED"/>
    <property type="match status" value="1"/>
</dbReference>
<proteinExistence type="inferred from homology"/>
<evidence type="ECO:0000256" key="4">
    <source>
        <dbReference type="ARBA" id="ARBA00023163"/>
    </source>
</evidence>
<dbReference type="PANTHER" id="PTHR30346:SF0">
    <property type="entry name" value="HCA OPERON TRANSCRIPTIONAL ACTIVATOR HCAR"/>
    <property type="match status" value="1"/>
</dbReference>